<protein>
    <submittedName>
        <fullName evidence="1">Uncharacterized protein</fullName>
    </submittedName>
</protein>
<dbReference type="Proteomes" id="UP001165065">
    <property type="component" value="Unassembled WGS sequence"/>
</dbReference>
<name>A0A9W7FWB7_9STRA</name>
<proteinExistence type="predicted"/>
<comment type="caution">
    <text evidence="1">The sequence shown here is derived from an EMBL/GenBank/DDBJ whole genome shotgun (WGS) entry which is preliminary data.</text>
</comment>
<dbReference type="EMBL" id="BRYA01000575">
    <property type="protein sequence ID" value="GMI23761.1"/>
    <property type="molecule type" value="Genomic_DNA"/>
</dbReference>
<sequence>MSSIVQVHDIYLSSPPSNFPGTPNLNLHTQSCLYVPPPPPPGSGDTPVRSLSYPHRMVRYSDYVEAWRTISSMWGTLPTQDGEDLKVDEVDLTLFPSLVYMEYYLPRVRGCTMEELCQTWGGKVTTRYQQLCRQSTFREYRDELTRELEGSERVQEGVKRIKEDIKRNGGWRIPERKVGGYEEAFGS</sequence>
<accession>A0A9W7FWB7</accession>
<reference evidence="2" key="1">
    <citation type="journal article" date="2023" name="Commun. Biol.">
        <title>Genome analysis of Parmales, the sister group of diatoms, reveals the evolutionary specialization of diatoms from phago-mixotrophs to photoautotrophs.</title>
        <authorList>
            <person name="Ban H."/>
            <person name="Sato S."/>
            <person name="Yoshikawa S."/>
            <person name="Yamada K."/>
            <person name="Nakamura Y."/>
            <person name="Ichinomiya M."/>
            <person name="Sato N."/>
            <person name="Blanc-Mathieu R."/>
            <person name="Endo H."/>
            <person name="Kuwata A."/>
            <person name="Ogata H."/>
        </authorList>
    </citation>
    <scope>NUCLEOTIDE SEQUENCE [LARGE SCALE GENOMIC DNA]</scope>
</reference>
<evidence type="ECO:0000313" key="2">
    <source>
        <dbReference type="Proteomes" id="UP001165065"/>
    </source>
</evidence>
<dbReference type="OrthoDB" id="10469035at2759"/>
<gene>
    <name evidence="1" type="ORF">TrCOL_g8646</name>
</gene>
<organism evidence="1 2">
    <name type="scientific">Triparma columacea</name>
    <dbReference type="NCBI Taxonomy" id="722753"/>
    <lineage>
        <taxon>Eukaryota</taxon>
        <taxon>Sar</taxon>
        <taxon>Stramenopiles</taxon>
        <taxon>Ochrophyta</taxon>
        <taxon>Bolidophyceae</taxon>
        <taxon>Parmales</taxon>
        <taxon>Triparmaceae</taxon>
        <taxon>Triparma</taxon>
    </lineage>
</organism>
<keyword evidence="2" id="KW-1185">Reference proteome</keyword>
<evidence type="ECO:0000313" key="1">
    <source>
        <dbReference type="EMBL" id="GMI23761.1"/>
    </source>
</evidence>
<dbReference type="AlphaFoldDB" id="A0A9W7FWB7"/>